<dbReference type="Proteomes" id="UP000625711">
    <property type="component" value="Unassembled WGS sequence"/>
</dbReference>
<gene>
    <name evidence="1" type="ORF">GWI33_006405</name>
</gene>
<dbReference type="EMBL" id="JAACXV010000321">
    <property type="protein sequence ID" value="KAF7280103.1"/>
    <property type="molecule type" value="Genomic_DNA"/>
</dbReference>
<reference evidence="1" key="1">
    <citation type="submission" date="2020-08" db="EMBL/GenBank/DDBJ databases">
        <title>Genome sequencing and assembly of the red palm weevil Rhynchophorus ferrugineus.</title>
        <authorList>
            <person name="Dias G.B."/>
            <person name="Bergman C.M."/>
            <person name="Manee M."/>
        </authorList>
    </citation>
    <scope>NUCLEOTIDE SEQUENCE</scope>
    <source>
        <strain evidence="1">AA-2017</strain>
        <tissue evidence="1">Whole larva</tissue>
    </source>
</reference>
<accession>A0A834IL90</accession>
<comment type="caution">
    <text evidence="1">The sequence shown here is derived from an EMBL/GenBank/DDBJ whole genome shotgun (WGS) entry which is preliminary data.</text>
</comment>
<dbReference type="AlphaFoldDB" id="A0A834IL90"/>
<evidence type="ECO:0000313" key="2">
    <source>
        <dbReference type="Proteomes" id="UP000625711"/>
    </source>
</evidence>
<proteinExistence type="predicted"/>
<protein>
    <submittedName>
        <fullName evidence="1">Uncharacterized protein</fullName>
    </submittedName>
</protein>
<evidence type="ECO:0000313" key="1">
    <source>
        <dbReference type="EMBL" id="KAF7280103.1"/>
    </source>
</evidence>
<organism evidence="1 2">
    <name type="scientific">Rhynchophorus ferrugineus</name>
    <name type="common">Red palm weevil</name>
    <name type="synonym">Curculio ferrugineus</name>
    <dbReference type="NCBI Taxonomy" id="354439"/>
    <lineage>
        <taxon>Eukaryota</taxon>
        <taxon>Metazoa</taxon>
        <taxon>Ecdysozoa</taxon>
        <taxon>Arthropoda</taxon>
        <taxon>Hexapoda</taxon>
        <taxon>Insecta</taxon>
        <taxon>Pterygota</taxon>
        <taxon>Neoptera</taxon>
        <taxon>Endopterygota</taxon>
        <taxon>Coleoptera</taxon>
        <taxon>Polyphaga</taxon>
        <taxon>Cucujiformia</taxon>
        <taxon>Curculionidae</taxon>
        <taxon>Dryophthorinae</taxon>
        <taxon>Rhynchophorus</taxon>
    </lineage>
</organism>
<sequence length="160" mass="18958">MDMNQLLKALMKVHQKITKNYPSLCEQKQRNLVRRDMMRRYGVQISDTEYYYVLDLMEEQYFPTLAEDISIDSDEEIELRQYEPISHLPDYSGLTISEDTVPEYQPFYINQCEEEIHQYTSDESDIATVSVDTDNTSDGSFIWNPKLGIYRHIPYIIPPR</sequence>
<keyword evidence="2" id="KW-1185">Reference proteome</keyword>
<name>A0A834IL90_RHYFE</name>